<dbReference type="InterPro" id="IPR040720">
    <property type="entry name" value="GH81_C"/>
</dbReference>
<dbReference type="Proteomes" id="UP000749293">
    <property type="component" value="Unassembled WGS sequence"/>
</dbReference>
<dbReference type="OrthoDB" id="4473401at2759"/>
<feature type="domain" description="Glycosyl hydrolase family 81 N-terminal" evidence="10">
    <location>
        <begin position="169"/>
        <end position="490"/>
    </location>
</feature>
<dbReference type="PANTHER" id="PTHR31983">
    <property type="entry name" value="ENDO-1,3(4)-BETA-GLUCANASE 1"/>
    <property type="match status" value="1"/>
</dbReference>
<evidence type="ECO:0000256" key="3">
    <source>
        <dbReference type="ARBA" id="ARBA00012780"/>
    </source>
</evidence>
<evidence type="ECO:0000256" key="5">
    <source>
        <dbReference type="ARBA" id="ARBA00023277"/>
    </source>
</evidence>
<evidence type="ECO:0000256" key="9">
    <source>
        <dbReference type="SAM" id="SignalP"/>
    </source>
</evidence>
<dbReference type="GO" id="GO:0071555">
    <property type="term" value="P:cell wall organization"/>
    <property type="evidence" value="ECO:0007669"/>
    <property type="project" value="UniProtKB-KW"/>
</dbReference>
<keyword evidence="6" id="KW-0326">Glycosidase</keyword>
<dbReference type="GO" id="GO:0000272">
    <property type="term" value="P:polysaccharide catabolic process"/>
    <property type="evidence" value="ECO:0007669"/>
    <property type="project" value="UniProtKB-KW"/>
</dbReference>
<keyword evidence="9" id="KW-0732">Signal</keyword>
<evidence type="ECO:0000313" key="13">
    <source>
        <dbReference type="Proteomes" id="UP000749293"/>
    </source>
</evidence>
<proteinExistence type="inferred from homology"/>
<dbReference type="PROSITE" id="PS52008">
    <property type="entry name" value="GH81"/>
    <property type="match status" value="1"/>
</dbReference>
<dbReference type="GO" id="GO:0042973">
    <property type="term" value="F:glucan endo-1,3-beta-D-glucosidase activity"/>
    <property type="evidence" value="ECO:0007669"/>
    <property type="project" value="UniProtKB-EC"/>
</dbReference>
<dbReference type="InterPro" id="IPR005200">
    <property type="entry name" value="Endo-beta-glucanase"/>
</dbReference>
<organism evidence="12 13">
    <name type="scientific">Geosmithia morbida</name>
    <dbReference type="NCBI Taxonomy" id="1094350"/>
    <lineage>
        <taxon>Eukaryota</taxon>
        <taxon>Fungi</taxon>
        <taxon>Dikarya</taxon>
        <taxon>Ascomycota</taxon>
        <taxon>Pezizomycotina</taxon>
        <taxon>Sordariomycetes</taxon>
        <taxon>Hypocreomycetidae</taxon>
        <taxon>Hypocreales</taxon>
        <taxon>Bionectriaceae</taxon>
        <taxon>Geosmithia</taxon>
    </lineage>
</organism>
<comment type="similarity">
    <text evidence="2">Belongs to the glycosyl hydrolase 81 family.</text>
</comment>
<evidence type="ECO:0000256" key="1">
    <source>
        <dbReference type="ARBA" id="ARBA00000382"/>
    </source>
</evidence>
<comment type="catalytic activity">
    <reaction evidence="1">
        <text>Hydrolysis of (1-&gt;3)-beta-D-glucosidic linkages in (1-&gt;3)-beta-D-glucans.</text>
        <dbReference type="EC" id="3.2.1.39"/>
    </reaction>
</comment>
<evidence type="ECO:0000256" key="6">
    <source>
        <dbReference type="ARBA" id="ARBA00023295"/>
    </source>
</evidence>
<dbReference type="GeneID" id="55973370"/>
<evidence type="ECO:0000259" key="10">
    <source>
        <dbReference type="Pfam" id="PF03639"/>
    </source>
</evidence>
<dbReference type="AlphaFoldDB" id="A0A9P5D4I8"/>
<reference evidence="12" key="1">
    <citation type="submission" date="2020-03" db="EMBL/GenBank/DDBJ databases">
        <title>Site-based positive gene gene selection in Geosmithia morbida across the United States reveals a broad range of putative effectors and factors for local host and environmental adapation.</title>
        <authorList>
            <person name="Onufrak A."/>
            <person name="Murdoch R.W."/>
            <person name="Gazis R."/>
            <person name="Huff M."/>
            <person name="Staton M."/>
            <person name="Klingeman W."/>
            <person name="Hadziabdic D."/>
        </authorList>
    </citation>
    <scope>NUCLEOTIDE SEQUENCE</scope>
    <source>
        <strain evidence="12">1262</strain>
    </source>
</reference>
<dbReference type="Gene3D" id="1.20.5.420">
    <property type="entry name" value="Immunoglobulin FC, subunit C"/>
    <property type="match status" value="1"/>
</dbReference>
<dbReference type="EMBL" id="JAANYQ010000008">
    <property type="protein sequence ID" value="KAF4122840.1"/>
    <property type="molecule type" value="Genomic_DNA"/>
</dbReference>
<evidence type="ECO:0000259" key="11">
    <source>
        <dbReference type="Pfam" id="PF17652"/>
    </source>
</evidence>
<comment type="caution">
    <text evidence="12">The sequence shown here is derived from an EMBL/GenBank/DDBJ whole genome shotgun (WGS) entry which is preliminary data.</text>
</comment>
<dbReference type="Gene3D" id="2.70.98.30">
    <property type="entry name" value="Golgi alpha-mannosidase II, domain 4"/>
    <property type="match status" value="1"/>
</dbReference>
<gene>
    <name evidence="12" type="ORF">GMORB2_7147</name>
</gene>
<evidence type="ECO:0000256" key="7">
    <source>
        <dbReference type="ARBA" id="ARBA00023316"/>
    </source>
</evidence>
<dbReference type="Pfam" id="PF03639">
    <property type="entry name" value="Glyco_hydro_81"/>
    <property type="match status" value="1"/>
</dbReference>
<dbReference type="Pfam" id="PF17652">
    <property type="entry name" value="Glyco_hydro81C"/>
    <property type="match status" value="1"/>
</dbReference>
<accession>A0A9P5D4I8</accession>
<evidence type="ECO:0000256" key="4">
    <source>
        <dbReference type="ARBA" id="ARBA00022801"/>
    </source>
</evidence>
<evidence type="ECO:0000256" key="2">
    <source>
        <dbReference type="ARBA" id="ARBA00010730"/>
    </source>
</evidence>
<evidence type="ECO:0000256" key="8">
    <source>
        <dbReference type="ARBA" id="ARBA00023326"/>
    </source>
</evidence>
<name>A0A9P5D4I8_9HYPO</name>
<keyword evidence="13" id="KW-1185">Reference proteome</keyword>
<dbReference type="GO" id="GO:0009986">
    <property type="term" value="C:cell surface"/>
    <property type="evidence" value="ECO:0007669"/>
    <property type="project" value="TreeGrafter"/>
</dbReference>
<keyword evidence="8" id="KW-0624">Polysaccharide degradation</keyword>
<keyword evidence="5" id="KW-0119">Carbohydrate metabolism</keyword>
<sequence length="880" mass="95820">MPLKRLALPIFLAFLRGAQGVALPATDVTTTAATSEATDAAAASILGVEAPSSAIMYAAEDVIATTVTANVSAKRVPTGTVHVLPSLSKVMPHTEGYVVTTIESIRSGPLVTASIPPVTSLIKPLTASHAGRDEPEDVEELVRRAATDIFASPIATIAPAAKFKRKTNHPVARKGIINSGPKDTNKFYTNFFLGNSTSPTYTYPYAVTYLNGDGVAASYGISMTHTEASNFVYGDVQYNNAARYYINPVGVEHMILSATELGRSTVLEMDRTSQFHARILLKKNSAAAPTIYFPIVQGMSYLTGRFEGGHPMIQSGVYFKSMTQVKTDPKKGVRKYVFKLEDGTTWNVYGYHTSGSALTLTLINSGLAQSTDAFTGVVQIAKNPGTNNAEMYLDDGAGVWPCGATLTGSVSGHTGTYSIEHDRCGHPNGYMNLFALPHHVASFDKATSSLVTGVKMQTPTKGNATLVRGRIWTMVESALPTAMSFGPWSSGPKESLSTAAKAAIEPIAKSEASQDMIALSNVTSMYYGGKVRPIRETQLWYWIHDGNSADCRQVLLKFAQLVYVMHDLVGDTAMAQSALVNLKAAYKVFADNTQAYPLVYDSAWGGAVSSASYVEGDSGLDFGNTYYNDHHFHYGYHILAAAYIGHLDSTWAENNKDYVNMLVRDIANPSSEDTYFPQSRHFDWYHGHSWAKGLFEASDGKDQESSSEDIMASYAIKMWGTVIGDSNMVARGNLQLAIMRRSMQSYYLYTNNNAIEPSRFIGNKAAGIVFENKIDHTTYFSNNIECIQGIHMIPVLAPSGFIRSKTFIEQEWNTYFANGAIDKIESAWKSIIWANYALVAPEKAWAYFNSSSLNTDHIDGGATRAWYMAYAAGESCGSLR</sequence>
<protein>
    <recommendedName>
        <fullName evidence="3">glucan endo-1,3-beta-D-glucosidase</fullName>
        <ecNumber evidence="3">3.2.1.39</ecNumber>
    </recommendedName>
</protein>
<feature type="non-terminal residue" evidence="12">
    <location>
        <position position="1"/>
    </location>
</feature>
<feature type="domain" description="Glycosyl hydrolase family 81 C-terminal" evidence="11">
    <location>
        <begin position="496"/>
        <end position="868"/>
    </location>
</feature>
<dbReference type="PANTHER" id="PTHR31983:SF0">
    <property type="entry name" value="GLUCAN ENDO-1,3-BETA-D-GLUCOSIDASE 2"/>
    <property type="match status" value="1"/>
</dbReference>
<feature type="chain" id="PRO_5040279742" description="glucan endo-1,3-beta-D-glucosidase" evidence="9">
    <location>
        <begin position="21"/>
        <end position="880"/>
    </location>
</feature>
<feature type="signal peptide" evidence="9">
    <location>
        <begin position="1"/>
        <end position="20"/>
    </location>
</feature>
<dbReference type="InterPro" id="IPR040451">
    <property type="entry name" value="GH81_N"/>
</dbReference>
<keyword evidence="7" id="KW-0961">Cell wall biogenesis/degradation</keyword>
<keyword evidence="4" id="KW-0378">Hydrolase</keyword>
<evidence type="ECO:0000313" key="12">
    <source>
        <dbReference type="EMBL" id="KAF4122840.1"/>
    </source>
</evidence>
<dbReference type="GO" id="GO:0052861">
    <property type="term" value="F:endo-1,3(4)-beta-glucanase activity"/>
    <property type="evidence" value="ECO:0007669"/>
    <property type="project" value="InterPro"/>
</dbReference>
<dbReference type="RefSeq" id="XP_035321492.1">
    <property type="nucleotide sequence ID" value="XM_035469112.1"/>
</dbReference>
<dbReference type="EC" id="3.2.1.39" evidence="3"/>